<gene>
    <name evidence="1" type="ORF">SHEWBE_2546</name>
</gene>
<protein>
    <submittedName>
        <fullName evidence="1">Uncharacterized protein</fullName>
    </submittedName>
</protein>
<evidence type="ECO:0000313" key="1">
    <source>
        <dbReference type="EMBL" id="SQH76509.1"/>
    </source>
</evidence>
<reference evidence="2" key="1">
    <citation type="submission" date="2018-06" db="EMBL/GenBank/DDBJ databases">
        <authorList>
            <person name="Cea G.-C."/>
            <person name="William W."/>
        </authorList>
    </citation>
    <scope>NUCLEOTIDE SEQUENCE [LARGE SCALE GENOMIC DNA]</scope>
    <source>
        <strain evidence="2">DB21MT-2</strain>
    </source>
</reference>
<evidence type="ECO:0000313" key="2">
    <source>
        <dbReference type="Proteomes" id="UP000250123"/>
    </source>
</evidence>
<dbReference type="KEGG" id="sbk:SHEWBE_2546"/>
<sequence>MFLLGLWRYLLALKKYRKQLPLLKLNRNQLSKWSLLESMLHH</sequence>
<organism evidence="1 2">
    <name type="scientific">Shewanella benthica</name>
    <dbReference type="NCBI Taxonomy" id="43661"/>
    <lineage>
        <taxon>Bacteria</taxon>
        <taxon>Pseudomonadati</taxon>
        <taxon>Pseudomonadota</taxon>
        <taxon>Gammaproteobacteria</taxon>
        <taxon>Alteromonadales</taxon>
        <taxon>Shewanellaceae</taxon>
        <taxon>Shewanella</taxon>
    </lineage>
</organism>
<accession>A0A330M1H8</accession>
<dbReference type="Proteomes" id="UP000250123">
    <property type="component" value="Chromosome SHEWBE"/>
</dbReference>
<dbReference type="AlphaFoldDB" id="A0A330M1H8"/>
<proteinExistence type="predicted"/>
<dbReference type="EMBL" id="LS483452">
    <property type="protein sequence ID" value="SQH76509.1"/>
    <property type="molecule type" value="Genomic_DNA"/>
</dbReference>
<name>A0A330M1H8_9GAMM</name>